<gene>
    <name evidence="2" type="ORF">PVK06_009996</name>
</gene>
<evidence type="ECO:0000313" key="2">
    <source>
        <dbReference type="EMBL" id="KAK5841088.1"/>
    </source>
</evidence>
<evidence type="ECO:0000313" key="3">
    <source>
        <dbReference type="Proteomes" id="UP001358586"/>
    </source>
</evidence>
<dbReference type="InterPro" id="IPR006249">
    <property type="entry name" value="Aconitase/IRP2"/>
</dbReference>
<comment type="caution">
    <text evidence="2">The sequence shown here is derived from an EMBL/GenBank/DDBJ whole genome shotgun (WGS) entry which is preliminary data.</text>
</comment>
<dbReference type="Gene3D" id="3.30.499.10">
    <property type="entry name" value="Aconitase, domain 3"/>
    <property type="match status" value="1"/>
</dbReference>
<accession>A0ABR0QQD0</accession>
<dbReference type="PANTHER" id="PTHR11670">
    <property type="entry name" value="ACONITASE/IRON-RESPONSIVE ELEMENT FAMILY MEMBER"/>
    <property type="match status" value="1"/>
</dbReference>
<organism evidence="2 3">
    <name type="scientific">Gossypium arboreum</name>
    <name type="common">Tree cotton</name>
    <name type="synonym">Gossypium nanking</name>
    <dbReference type="NCBI Taxonomy" id="29729"/>
    <lineage>
        <taxon>Eukaryota</taxon>
        <taxon>Viridiplantae</taxon>
        <taxon>Streptophyta</taxon>
        <taxon>Embryophyta</taxon>
        <taxon>Tracheophyta</taxon>
        <taxon>Spermatophyta</taxon>
        <taxon>Magnoliopsida</taxon>
        <taxon>eudicotyledons</taxon>
        <taxon>Gunneridae</taxon>
        <taxon>Pentapetalae</taxon>
        <taxon>rosids</taxon>
        <taxon>malvids</taxon>
        <taxon>Malvales</taxon>
        <taxon>Malvaceae</taxon>
        <taxon>Malvoideae</taxon>
        <taxon>Gossypium</taxon>
    </lineage>
</organism>
<protein>
    <submittedName>
        <fullName evidence="2">Uncharacterized protein</fullName>
    </submittedName>
</protein>
<dbReference type="EMBL" id="JARKNE010000003">
    <property type="protein sequence ID" value="KAK5841088.1"/>
    <property type="molecule type" value="Genomic_DNA"/>
</dbReference>
<proteinExistence type="predicted"/>
<sequence>MSYMKNLGNDPNKINALVPVGFVVDHSVQVNVTRSKNSVLATMEFEFQRNKERFSLIKWGSSASKTCLLNYRRGCGC</sequence>
<dbReference type="SUPFAM" id="SSF53732">
    <property type="entry name" value="Aconitase iron-sulfur domain"/>
    <property type="match status" value="1"/>
</dbReference>
<reference evidence="2 3" key="1">
    <citation type="submission" date="2023-03" db="EMBL/GenBank/DDBJ databases">
        <title>WGS of Gossypium arboreum.</title>
        <authorList>
            <person name="Yu D."/>
        </authorList>
    </citation>
    <scope>NUCLEOTIDE SEQUENCE [LARGE SCALE GENOMIC DNA]</scope>
    <source>
        <tissue evidence="2">Leaf</tissue>
    </source>
</reference>
<keyword evidence="1" id="KW-0408">Iron</keyword>
<name>A0ABR0QQD0_GOSAR</name>
<keyword evidence="3" id="KW-1185">Reference proteome</keyword>
<dbReference type="InterPro" id="IPR036008">
    <property type="entry name" value="Aconitase_4Fe-4S_dom"/>
</dbReference>
<evidence type="ECO:0000256" key="1">
    <source>
        <dbReference type="ARBA" id="ARBA00023004"/>
    </source>
</evidence>
<dbReference type="Proteomes" id="UP001358586">
    <property type="component" value="Chromosome 3"/>
</dbReference>
<dbReference type="InterPro" id="IPR015931">
    <property type="entry name" value="Acnase/IPM_dHydase_lsu_aba_1/3"/>
</dbReference>